<accession>A0ABY7VF57</accession>
<evidence type="ECO:0000313" key="2">
    <source>
        <dbReference type="Proteomes" id="UP001215231"/>
    </source>
</evidence>
<reference evidence="1 2" key="1">
    <citation type="journal article" date="2022" name="Mar. Drugs">
        <title>Bioassay-Guided Fractionation Leads to the Detection of Cholic Acid Generated by the Rare Thalassomonas sp.</title>
        <authorList>
            <person name="Pheiffer F."/>
            <person name="Schneider Y.K."/>
            <person name="Hansen E.H."/>
            <person name="Andersen J.H."/>
            <person name="Isaksson J."/>
            <person name="Busche T."/>
            <person name="R C."/>
            <person name="Kalinowski J."/>
            <person name="Zyl L.V."/>
            <person name="Trindade M."/>
        </authorList>
    </citation>
    <scope>NUCLEOTIDE SEQUENCE [LARGE SCALE GENOMIC DNA]</scope>
    <source>
        <strain evidence="1 2">A5K-61T</strain>
    </source>
</reference>
<sequence length="303" mass="33840">MISINDNRNITTGEIKSLANTLCFVGPSIDQRGDDLTSALNTAAHIVEVSFNVQDYTVDIDGTKVGTIGVNRYINDLVQQKKCESIYIESTTLGFVEVLLLLKWFSRSEIDSLQVIYAEPNQYKSRTNYMNDFGKHEFDLSTHTEGFKAIPGFAKALTQSKKAILISSMGFERSRLGQLLSQDDGAYIHAVIPVFGTPPYQTGWDKHSFFQNVDVLNDKGEKPQFVAANSPIDMLEMLEYIKGSYSEDDEITLAPLGTKPLSIASAVFLINNPQVTLKYDHPKRKGRRSTGLGKIHLYEISKQ</sequence>
<dbReference type="Proteomes" id="UP001215231">
    <property type="component" value="Chromosome"/>
</dbReference>
<keyword evidence="2" id="KW-1185">Reference proteome</keyword>
<dbReference type="RefSeq" id="WP_274052275.1">
    <property type="nucleotide sequence ID" value="NZ_CP059693.1"/>
</dbReference>
<dbReference type="EMBL" id="CP059693">
    <property type="protein sequence ID" value="WDE12036.1"/>
    <property type="molecule type" value="Genomic_DNA"/>
</dbReference>
<protein>
    <submittedName>
        <fullName evidence="1">Uncharacterized protein</fullName>
    </submittedName>
</protein>
<proteinExistence type="predicted"/>
<gene>
    <name evidence="1" type="ORF">H3N35_00650</name>
</gene>
<name>A0ABY7VF57_9GAMM</name>
<evidence type="ECO:0000313" key="1">
    <source>
        <dbReference type="EMBL" id="WDE12036.1"/>
    </source>
</evidence>
<organism evidence="1 2">
    <name type="scientific">Thalassomonas haliotis</name>
    <dbReference type="NCBI Taxonomy" id="485448"/>
    <lineage>
        <taxon>Bacteria</taxon>
        <taxon>Pseudomonadati</taxon>
        <taxon>Pseudomonadota</taxon>
        <taxon>Gammaproteobacteria</taxon>
        <taxon>Alteromonadales</taxon>
        <taxon>Colwelliaceae</taxon>
        <taxon>Thalassomonas</taxon>
    </lineage>
</organism>